<name>A0A972SNX0_9BURK</name>
<organism evidence="1 2">
    <name type="scientific">Paraburkholderia elongata</name>
    <dbReference type="NCBI Taxonomy" id="2675747"/>
    <lineage>
        <taxon>Bacteria</taxon>
        <taxon>Pseudomonadati</taxon>
        <taxon>Pseudomonadota</taxon>
        <taxon>Betaproteobacteria</taxon>
        <taxon>Burkholderiales</taxon>
        <taxon>Burkholderiaceae</taxon>
        <taxon>Paraburkholderia</taxon>
    </lineage>
</organism>
<dbReference type="EMBL" id="WOEZ01000221">
    <property type="protein sequence ID" value="NPT60415.1"/>
    <property type="molecule type" value="Genomic_DNA"/>
</dbReference>
<sequence length="420" mass="45953">MWDVQLLSCLQRGVDKSGSIVTTDAFEPTWLGPFSGSVHSVAPAEVALEKLLAAGAPALAEPLVAQRVATVGQKGIVLSEGEDESSLARWGTHFSSAVAALQALPDSMVDPKRRRERRKYQELLLIEQSRWPDLASVRSTAFILCADHKPPEYGLPKQLYSRQTPDSLLSWESFGPLLDQFISAVSPTGAPTWEAAGSMLRQALTTIVFETFKNTHDHARSEVTGADVQTSVRGLYCRFYSIHEVESALAALRLPTATPAERYLASFVQREPKPGVRFSPRPAIEGFLEISVIDSGPGMAARWIGKRKDLDDGRSQLEAVLSCFQKGRTTTGSNGRGFGLWKVLMSLEQLRGFISVRTNAIHAYRQFGFAFDLASTETTDGARVPKEQLLDWKRGLSTVPSNYPEVKGTVVSFLIPMGGA</sequence>
<dbReference type="SUPFAM" id="SSF55874">
    <property type="entry name" value="ATPase domain of HSP90 chaperone/DNA topoisomerase II/histidine kinase"/>
    <property type="match status" value="1"/>
</dbReference>
<proteinExistence type="predicted"/>
<gene>
    <name evidence="1" type="ORF">GNZ13_39155</name>
</gene>
<evidence type="ECO:0008006" key="3">
    <source>
        <dbReference type="Google" id="ProtNLM"/>
    </source>
</evidence>
<dbReference type="AlphaFoldDB" id="A0A972SNX0"/>
<dbReference type="Gene3D" id="3.30.565.10">
    <property type="entry name" value="Histidine kinase-like ATPase, C-terminal domain"/>
    <property type="match status" value="1"/>
</dbReference>
<dbReference type="InterPro" id="IPR036890">
    <property type="entry name" value="HATPase_C_sf"/>
</dbReference>
<reference evidence="1 2" key="1">
    <citation type="submission" date="2019-11" db="EMBL/GenBank/DDBJ databases">
        <title>Metabolism of dissolved organic matter in forest soils.</title>
        <authorList>
            <person name="Cyle K.T."/>
            <person name="Wilhelm R.C."/>
            <person name="Martinez C.E."/>
        </authorList>
    </citation>
    <scope>NUCLEOTIDE SEQUENCE [LARGE SCALE GENOMIC DNA]</scope>
    <source>
        <strain evidence="1 2">5N</strain>
    </source>
</reference>
<keyword evidence="2" id="KW-1185">Reference proteome</keyword>
<comment type="caution">
    <text evidence="1">The sequence shown here is derived from an EMBL/GenBank/DDBJ whole genome shotgun (WGS) entry which is preliminary data.</text>
</comment>
<evidence type="ECO:0000313" key="1">
    <source>
        <dbReference type="EMBL" id="NPT60415.1"/>
    </source>
</evidence>
<dbReference type="Proteomes" id="UP000655523">
    <property type="component" value="Unassembled WGS sequence"/>
</dbReference>
<protein>
    <recommendedName>
        <fullName evidence="3">ATP-binding protein</fullName>
    </recommendedName>
</protein>
<evidence type="ECO:0000313" key="2">
    <source>
        <dbReference type="Proteomes" id="UP000655523"/>
    </source>
</evidence>
<accession>A0A972SNX0</accession>